<accession>A0ABR1T3M6</accession>
<organism evidence="2 3">
    <name type="scientific">Apiospora phragmitis</name>
    <dbReference type="NCBI Taxonomy" id="2905665"/>
    <lineage>
        <taxon>Eukaryota</taxon>
        <taxon>Fungi</taxon>
        <taxon>Dikarya</taxon>
        <taxon>Ascomycota</taxon>
        <taxon>Pezizomycotina</taxon>
        <taxon>Sordariomycetes</taxon>
        <taxon>Xylariomycetidae</taxon>
        <taxon>Amphisphaeriales</taxon>
        <taxon>Apiosporaceae</taxon>
        <taxon>Apiospora</taxon>
    </lineage>
</organism>
<dbReference type="PANTHER" id="PTHR13282:SF6">
    <property type="entry name" value="PROTEIN FAM32A"/>
    <property type="match status" value="1"/>
</dbReference>
<dbReference type="InterPro" id="IPR013865">
    <property type="entry name" value="FAM32A"/>
</dbReference>
<gene>
    <name evidence="2" type="ORF">PG994_014199</name>
</gene>
<keyword evidence="3" id="KW-1185">Reference proteome</keyword>
<proteinExistence type="predicted"/>
<dbReference type="PANTHER" id="PTHR13282">
    <property type="entry name" value="PROTEIN FAM32A"/>
    <property type="match status" value="1"/>
</dbReference>
<feature type="region of interest" description="Disordered" evidence="1">
    <location>
        <begin position="1"/>
        <end position="117"/>
    </location>
</feature>
<feature type="compositionally biased region" description="Basic and acidic residues" evidence="1">
    <location>
        <begin position="47"/>
        <end position="96"/>
    </location>
</feature>
<evidence type="ECO:0000313" key="3">
    <source>
        <dbReference type="Proteomes" id="UP001480595"/>
    </source>
</evidence>
<dbReference type="Pfam" id="PF08555">
    <property type="entry name" value="FAM32A"/>
    <property type="match status" value="1"/>
</dbReference>
<dbReference type="Proteomes" id="UP001480595">
    <property type="component" value="Unassembled WGS sequence"/>
</dbReference>
<evidence type="ECO:0000256" key="1">
    <source>
        <dbReference type="SAM" id="MobiDB-lite"/>
    </source>
</evidence>
<evidence type="ECO:0008006" key="4">
    <source>
        <dbReference type="Google" id="ProtNLM"/>
    </source>
</evidence>
<feature type="compositionally biased region" description="Basic residues" evidence="1">
    <location>
        <begin position="18"/>
        <end position="30"/>
    </location>
</feature>
<evidence type="ECO:0000313" key="2">
    <source>
        <dbReference type="EMBL" id="KAK8041192.1"/>
    </source>
</evidence>
<name>A0ABR1T3M6_9PEZI</name>
<feature type="compositionally biased region" description="Basic and acidic residues" evidence="1">
    <location>
        <begin position="31"/>
        <end position="40"/>
    </location>
</feature>
<dbReference type="EMBL" id="JAQQWL010000015">
    <property type="protein sequence ID" value="KAK8041192.1"/>
    <property type="molecule type" value="Genomic_DNA"/>
</dbReference>
<sequence length="142" mass="16134">MPSDDYSSFGGGGALKLKGGKVTKHKKKNKDRGAGSDLEKSLSTGETKAKPEERKKDKNSREHGSDEEEEKKRDGDDDRPVEYKTEAERRHEEFQRKKLLKLSESSSSRPELLKTHKERVEELNTYLSKLSEHHDMPKIGPG</sequence>
<dbReference type="RefSeq" id="XP_066708737.1">
    <property type="nucleotide sequence ID" value="XM_066865608.1"/>
</dbReference>
<dbReference type="GeneID" id="92098671"/>
<comment type="caution">
    <text evidence="2">The sequence shown here is derived from an EMBL/GenBank/DDBJ whole genome shotgun (WGS) entry which is preliminary data.</text>
</comment>
<protein>
    <recommendedName>
        <fullName evidence="4">DUF1754-domain-containing protein</fullName>
    </recommendedName>
</protein>
<reference evidence="2 3" key="1">
    <citation type="submission" date="2023-01" db="EMBL/GenBank/DDBJ databases">
        <title>Analysis of 21 Apiospora genomes using comparative genomics revels a genus with tremendous synthesis potential of carbohydrate active enzymes and secondary metabolites.</title>
        <authorList>
            <person name="Sorensen T."/>
        </authorList>
    </citation>
    <scope>NUCLEOTIDE SEQUENCE [LARGE SCALE GENOMIC DNA]</scope>
    <source>
        <strain evidence="2 3">CBS 135458</strain>
    </source>
</reference>